<evidence type="ECO:0000313" key="4">
    <source>
        <dbReference type="EMBL" id="AMT92201.1"/>
    </source>
</evidence>
<dbReference type="Gene3D" id="2.60.40.10">
    <property type="entry name" value="Immunoglobulins"/>
    <property type="match status" value="2"/>
</dbReference>
<proteinExistence type="evidence at transcript level"/>
<reference evidence="4" key="1">
    <citation type="journal article" date="2016" name="Dev. Comp. Immunol.">
        <title>Bioinformatics analysis of organizational and expressional characterizations of the IFNs, IRFs and CRFBs in grass carp Ctenopharyngodon idella.</title>
        <authorList>
            <person name="Liao Z."/>
            <person name="Wan Q."/>
            <person name="Su J."/>
        </authorList>
    </citation>
    <scope>NUCLEOTIDE SEQUENCE</scope>
</reference>
<protein>
    <submittedName>
        <fullName evidence="4">Cytokine receptor family member B6</fullName>
    </submittedName>
</protein>
<evidence type="ECO:0000259" key="3">
    <source>
        <dbReference type="Pfam" id="PF09294"/>
    </source>
</evidence>
<name>A0A144LKV4_CTEID</name>
<keyword evidence="2" id="KW-0732">Signal</keyword>
<dbReference type="EMBL" id="KU193789">
    <property type="protein sequence ID" value="AMT92201.1"/>
    <property type="molecule type" value="mRNA"/>
</dbReference>
<evidence type="ECO:0000256" key="2">
    <source>
        <dbReference type="SAM" id="SignalP"/>
    </source>
</evidence>
<dbReference type="PANTHER" id="PTHR20859:SF53">
    <property type="entry name" value="INTERLEUKIN-22 RECEPTOR SUBUNIT ALPHA-1"/>
    <property type="match status" value="1"/>
</dbReference>
<dbReference type="InterPro" id="IPR036116">
    <property type="entry name" value="FN3_sf"/>
</dbReference>
<keyword evidence="4" id="KW-0675">Receptor</keyword>
<keyword evidence="1" id="KW-0472">Membrane</keyword>
<gene>
    <name evidence="4" type="primary">CRFB6</name>
</gene>
<dbReference type="AlphaFoldDB" id="A0A144LKV4"/>
<dbReference type="GO" id="GO:0005886">
    <property type="term" value="C:plasma membrane"/>
    <property type="evidence" value="ECO:0007669"/>
    <property type="project" value="TreeGrafter"/>
</dbReference>
<feature type="domain" description="Interferon/interleukin receptor" evidence="3">
    <location>
        <begin position="107"/>
        <end position="203"/>
    </location>
</feature>
<feature type="chain" id="PRO_5007517190" evidence="2">
    <location>
        <begin position="21"/>
        <end position="310"/>
    </location>
</feature>
<feature type="signal peptide" evidence="2">
    <location>
        <begin position="1"/>
        <end position="20"/>
    </location>
</feature>
<keyword evidence="1" id="KW-0812">Transmembrane</keyword>
<organism evidence="4">
    <name type="scientific">Ctenopharyngodon idella</name>
    <name type="common">Grass carp</name>
    <name type="synonym">Leuciscus idella</name>
    <dbReference type="NCBI Taxonomy" id="7959"/>
    <lineage>
        <taxon>Eukaryota</taxon>
        <taxon>Metazoa</taxon>
        <taxon>Chordata</taxon>
        <taxon>Craniata</taxon>
        <taxon>Vertebrata</taxon>
        <taxon>Euteleostomi</taxon>
        <taxon>Actinopterygii</taxon>
        <taxon>Neopterygii</taxon>
        <taxon>Teleostei</taxon>
        <taxon>Ostariophysi</taxon>
        <taxon>Cypriniformes</taxon>
        <taxon>Xenocyprididae</taxon>
        <taxon>Xenocypridinae</taxon>
        <taxon>Ctenopharyngodon</taxon>
    </lineage>
</organism>
<dbReference type="InterPro" id="IPR013783">
    <property type="entry name" value="Ig-like_fold"/>
</dbReference>
<dbReference type="InterPro" id="IPR015373">
    <property type="entry name" value="Interferon/interleukin_rcp_dom"/>
</dbReference>
<dbReference type="InterPro" id="IPR050650">
    <property type="entry name" value="Type-II_Cytokine-TF_Rcpt"/>
</dbReference>
<sequence>MIRHIHVTAVFILVIESTFGLEPPQDVKMVESDLLWKPPSDDKVLYSLQYKLNFKSEDEWLNVSSHIGTKLNSFKITPEFYGAVFRVRSEKENHISEWQYSNPVQCVNVKSCVPVINLNVKPEIVYLTMTHMDESLEEEYGINVEFNVSYWKKDNRGYPEVRSIIIHKNEDIDNLEPGQIYCFQAEYLLFENPYGNPSKEKCEIIPERPEAVKRRVFLYSILATLSVSAMCGVCIFVLFKHHKKVKELLQPLHLEIPDHYLEVLYNGFPLEACPSPSSQSLRSYDMITVMENSNVEQNCQKEEQEKRYLT</sequence>
<keyword evidence="1" id="KW-1133">Transmembrane helix</keyword>
<feature type="transmembrane region" description="Helical" evidence="1">
    <location>
        <begin position="216"/>
        <end position="239"/>
    </location>
</feature>
<accession>A0A144LKV4</accession>
<dbReference type="GO" id="GO:0004896">
    <property type="term" value="F:cytokine receptor activity"/>
    <property type="evidence" value="ECO:0007669"/>
    <property type="project" value="TreeGrafter"/>
</dbReference>
<evidence type="ECO:0000256" key="1">
    <source>
        <dbReference type="SAM" id="Phobius"/>
    </source>
</evidence>
<dbReference type="SUPFAM" id="SSF49265">
    <property type="entry name" value="Fibronectin type III"/>
    <property type="match status" value="2"/>
</dbReference>
<dbReference type="Pfam" id="PF09294">
    <property type="entry name" value="Interfer-bind"/>
    <property type="match status" value="1"/>
</dbReference>
<dbReference type="PANTHER" id="PTHR20859">
    <property type="entry name" value="INTERFERON/INTERLEUKIN RECEPTOR"/>
    <property type="match status" value="1"/>
</dbReference>